<dbReference type="SUPFAM" id="SSF56784">
    <property type="entry name" value="HAD-like"/>
    <property type="match status" value="1"/>
</dbReference>
<evidence type="ECO:0000313" key="3">
    <source>
        <dbReference type="Proteomes" id="UP000636505"/>
    </source>
</evidence>
<keyword evidence="2" id="KW-0378">Hydrolase</keyword>
<dbReference type="NCBIfam" id="TIGR01681">
    <property type="entry name" value="HAD-SF-IIIC"/>
    <property type="match status" value="1"/>
</dbReference>
<evidence type="ECO:0000313" key="2">
    <source>
        <dbReference type="EMBL" id="MBE9076500.1"/>
    </source>
</evidence>
<dbReference type="Gene3D" id="3.40.50.1000">
    <property type="entry name" value="HAD superfamily/HAD-like"/>
    <property type="match status" value="1"/>
</dbReference>
<proteinExistence type="predicted"/>
<feature type="domain" description="BF1531-like N-terminal" evidence="1">
    <location>
        <begin position="71"/>
        <end position="247"/>
    </location>
</feature>
<organism evidence="2 3">
    <name type="scientific">Vasconcelosia minhoensis LEGE 07310</name>
    <dbReference type="NCBI Taxonomy" id="915328"/>
    <lineage>
        <taxon>Bacteria</taxon>
        <taxon>Bacillati</taxon>
        <taxon>Cyanobacteriota</taxon>
        <taxon>Cyanophyceae</taxon>
        <taxon>Nodosilineales</taxon>
        <taxon>Cymatolegaceae</taxon>
        <taxon>Vasconcelosia</taxon>
        <taxon>Vasconcelosia minhoensis</taxon>
    </lineage>
</organism>
<reference evidence="2" key="1">
    <citation type="submission" date="2020-10" db="EMBL/GenBank/DDBJ databases">
        <authorList>
            <person name="Castelo-Branco R."/>
            <person name="Eusebio N."/>
            <person name="Adriana R."/>
            <person name="Vieira A."/>
            <person name="Brugerolle De Fraissinette N."/>
            <person name="Rezende De Castro R."/>
            <person name="Schneider M.P."/>
            <person name="Vasconcelos V."/>
            <person name="Leao P.N."/>
        </authorList>
    </citation>
    <scope>NUCLEOTIDE SEQUENCE</scope>
    <source>
        <strain evidence="2">LEGE 07310</strain>
    </source>
</reference>
<dbReference type="Gene3D" id="3.40.50.1110">
    <property type="entry name" value="SGNH hydrolase"/>
    <property type="match status" value="1"/>
</dbReference>
<dbReference type="InterPro" id="IPR010037">
    <property type="entry name" value="FkbH_domain"/>
</dbReference>
<dbReference type="Proteomes" id="UP000636505">
    <property type="component" value="Unassembled WGS sequence"/>
</dbReference>
<comment type="caution">
    <text evidence="2">The sequence shown here is derived from an EMBL/GenBank/DDBJ whole genome shotgun (WGS) entry which is preliminary data.</text>
</comment>
<accession>A0A8J7AJF6</accession>
<dbReference type="NCBIfam" id="TIGR01686">
    <property type="entry name" value="FkbH"/>
    <property type="match status" value="1"/>
</dbReference>
<dbReference type="EMBL" id="JADEXG010000006">
    <property type="protein sequence ID" value="MBE9076500.1"/>
    <property type="molecule type" value="Genomic_DNA"/>
</dbReference>
<dbReference type="InterPro" id="IPR036412">
    <property type="entry name" value="HAD-like_sf"/>
</dbReference>
<protein>
    <submittedName>
        <fullName evidence="2">HAD family hydrolase</fullName>
    </submittedName>
</protein>
<evidence type="ECO:0000259" key="1">
    <source>
        <dbReference type="Pfam" id="PF21211"/>
    </source>
</evidence>
<dbReference type="RefSeq" id="WP_193905159.1">
    <property type="nucleotide sequence ID" value="NZ_JADEXG010000006.1"/>
</dbReference>
<gene>
    <name evidence="2" type="ORF">IQ241_04185</name>
</gene>
<dbReference type="Pfam" id="PF21211">
    <property type="entry name" value="FkbH_N"/>
    <property type="match status" value="1"/>
</dbReference>
<dbReference type="AlphaFoldDB" id="A0A8J7AJF6"/>
<keyword evidence="3" id="KW-1185">Reference proteome</keyword>
<name>A0A8J7AJF6_9CYAN</name>
<dbReference type="InterPro" id="IPR023214">
    <property type="entry name" value="HAD_sf"/>
</dbReference>
<dbReference type="InterPro" id="IPR036514">
    <property type="entry name" value="SGNH_hydro_sf"/>
</dbReference>
<dbReference type="InterPro" id="IPR010033">
    <property type="entry name" value="HAD_SF_ppase_IIIC"/>
</dbReference>
<sequence>MHDLYWLTQPSQFKAEMSAAKAHDDPYEQLQALGAIAKHNLDFTQTIRLDRRLQSLYKQIDSKAMGLPSIRLAILASATADHLIPSIRVAALRRGLIADLYLAPYGQYRQEILNPASALYQFAPDAVLLALNAAEAGIHLPLGAGENELQDRIAARVEEWAGLWEVITGQLQAVTLHQTMVVPVEQVFGQYDALVPASPANILTQLNQRLRSHAARHKTTLIEIDRLASAVGKQSWCDAPLWHHAKQDVSPIYAPLYGDSVGRVLTAIRGLSRKCLVLDLDNTLWGGVIGDDGLEGIVLGQGSGVGEAYQSFQAYVKLLKERGIILAVCSKNNEETALEPFFHHPEMLLRRDDISIFVSNWEDKATNIRRIAADLNIGLDSLVFFDDNPVERGIVRKYEPAVAVPEVPDDAAWYSRCLSDAGYFETVSFSADDRLRTEQYLANRQRQTLQQKTQSIDGFLAQLEMTMSVAPWDAVSIPRVTQLINKSNQFNLTTRRYTEAQVRQMSQDSDILTWHVRLKDSFGDNGLISVIIARPEQAGDRQSLKIDTWLMSCRVLGRQVEHEVLNLLATYACGQGYDRLVGEYISTPKNSMVREHYLRLGFTLLSEDTDDSGIVHSLWCLELKKFKPTKTFIQSSFDSKESA</sequence>
<dbReference type="InterPro" id="IPR049369">
    <property type="entry name" value="BF1531-like_N"/>
</dbReference>
<dbReference type="GO" id="GO:0016787">
    <property type="term" value="F:hydrolase activity"/>
    <property type="evidence" value="ECO:0007669"/>
    <property type="project" value="UniProtKB-KW"/>
</dbReference>